<evidence type="ECO:0000256" key="1">
    <source>
        <dbReference type="SAM" id="MobiDB-lite"/>
    </source>
</evidence>
<feature type="compositionally biased region" description="Low complexity" evidence="1">
    <location>
        <begin position="28"/>
        <end position="44"/>
    </location>
</feature>
<evidence type="ECO:0000313" key="3">
    <source>
        <dbReference type="Proteomes" id="UP001607302"/>
    </source>
</evidence>
<sequence>MLTLEMFVACLPGKPDAFPPNDFSLPRAQASSASVPSSGSGKSTGRPRVITTPTAPCPTSDELDALCSSLDQGCKVARRAEGGFRLSASGPDKLAEFNEGENRAKCAKYRISSCPERNTKDTKLLPAVEEELRSSARQTNVLRKEQQGGVVSLISETRC</sequence>
<dbReference type="AlphaFoldDB" id="A0ABD1ZY81"/>
<dbReference type="EMBL" id="JAUDFV010000161">
    <property type="protein sequence ID" value="KAL2713136.1"/>
    <property type="molecule type" value="Genomic_DNA"/>
</dbReference>
<dbReference type="Proteomes" id="UP001607302">
    <property type="component" value="Unassembled WGS sequence"/>
</dbReference>
<name>A0ABD1ZY81_VESSQ</name>
<organism evidence="2 3">
    <name type="scientific">Vespula squamosa</name>
    <name type="common">Southern yellow jacket</name>
    <name type="synonym">Wasp</name>
    <dbReference type="NCBI Taxonomy" id="30214"/>
    <lineage>
        <taxon>Eukaryota</taxon>
        <taxon>Metazoa</taxon>
        <taxon>Ecdysozoa</taxon>
        <taxon>Arthropoda</taxon>
        <taxon>Hexapoda</taxon>
        <taxon>Insecta</taxon>
        <taxon>Pterygota</taxon>
        <taxon>Neoptera</taxon>
        <taxon>Endopterygota</taxon>
        <taxon>Hymenoptera</taxon>
        <taxon>Apocrita</taxon>
        <taxon>Aculeata</taxon>
        <taxon>Vespoidea</taxon>
        <taxon>Vespidae</taxon>
        <taxon>Vespinae</taxon>
        <taxon>Vespula</taxon>
    </lineage>
</organism>
<comment type="caution">
    <text evidence="2">The sequence shown here is derived from an EMBL/GenBank/DDBJ whole genome shotgun (WGS) entry which is preliminary data.</text>
</comment>
<proteinExistence type="predicted"/>
<protein>
    <submittedName>
        <fullName evidence="2">Uncharacterized protein</fullName>
    </submittedName>
</protein>
<feature type="region of interest" description="Disordered" evidence="1">
    <location>
        <begin position="20"/>
        <end position="56"/>
    </location>
</feature>
<keyword evidence="3" id="KW-1185">Reference proteome</keyword>
<accession>A0ABD1ZY81</accession>
<evidence type="ECO:0000313" key="2">
    <source>
        <dbReference type="EMBL" id="KAL2713136.1"/>
    </source>
</evidence>
<reference evidence="2 3" key="1">
    <citation type="journal article" date="2024" name="Ann. Entomol. Soc. Am.">
        <title>Genomic analyses of the southern and eastern yellowjacket wasps (Hymenoptera: Vespidae) reveal evolutionary signatures of social life.</title>
        <authorList>
            <person name="Catto M.A."/>
            <person name="Caine P.B."/>
            <person name="Orr S.E."/>
            <person name="Hunt B.G."/>
            <person name="Goodisman M.A.D."/>
        </authorList>
    </citation>
    <scope>NUCLEOTIDE SEQUENCE [LARGE SCALE GENOMIC DNA]</scope>
    <source>
        <strain evidence="2">233</strain>
        <tissue evidence="2">Head and thorax</tissue>
    </source>
</reference>
<gene>
    <name evidence="2" type="ORF">V1478_017329</name>
</gene>